<dbReference type="GO" id="GO:0016020">
    <property type="term" value="C:membrane"/>
    <property type="evidence" value="ECO:0007669"/>
    <property type="project" value="InterPro"/>
</dbReference>
<reference evidence="4" key="1">
    <citation type="submission" date="2011-02" db="EMBL/GenBank/DDBJ databases">
        <title>Complete sequence of Spirochaeta sp. Buddy.</title>
        <authorList>
            <person name="Lucas S."/>
            <person name="Copeland A."/>
            <person name="Lapidus A."/>
            <person name="Cheng J.-F."/>
            <person name="Goodwin L."/>
            <person name="Pitluck S."/>
            <person name="Zeytun A."/>
            <person name="Detter J.C."/>
            <person name="Han C."/>
            <person name="Tapia R."/>
            <person name="Land M."/>
            <person name="Hauser L."/>
            <person name="Kyrpides N."/>
            <person name="Ivanova N."/>
            <person name="Mikhailova N."/>
            <person name="Pagani I."/>
            <person name="Ritalahti K.M."/>
            <person name="Loeffler F.E."/>
            <person name="Woyke T."/>
        </authorList>
    </citation>
    <scope>NUCLEOTIDE SEQUENCE [LARGE SCALE GENOMIC DNA]</scope>
    <source>
        <strain evidence="4">ATCC BAA-1886 / DSM 22777 / Buddy</strain>
    </source>
</reference>
<dbReference type="eggNOG" id="COG3976">
    <property type="taxonomic scope" value="Bacteria"/>
</dbReference>
<name>F0RVG9_SPHGB</name>
<organism evidence="3 4">
    <name type="scientific">Sphaerochaeta globosa (strain ATCC BAA-1886 / DSM 22777 / Buddy)</name>
    <name type="common">Spirochaeta sp. (strain Buddy)</name>
    <dbReference type="NCBI Taxonomy" id="158189"/>
    <lineage>
        <taxon>Bacteria</taxon>
        <taxon>Pseudomonadati</taxon>
        <taxon>Spirochaetota</taxon>
        <taxon>Spirochaetia</taxon>
        <taxon>Spirochaetales</taxon>
        <taxon>Sphaerochaetaceae</taxon>
        <taxon>Sphaerochaeta</taxon>
    </lineage>
</organism>
<dbReference type="InterPro" id="IPR007329">
    <property type="entry name" value="FMN-bd"/>
</dbReference>
<keyword evidence="1" id="KW-1133">Transmembrane helix</keyword>
<evidence type="ECO:0000313" key="4">
    <source>
        <dbReference type="Proteomes" id="UP000008466"/>
    </source>
</evidence>
<proteinExistence type="predicted"/>
<dbReference type="EMBL" id="CP002541">
    <property type="protein sequence ID" value="ADY12961.1"/>
    <property type="molecule type" value="Genomic_DNA"/>
</dbReference>
<keyword evidence="1" id="KW-0472">Membrane</keyword>
<accession>F0RVG9</accession>
<evidence type="ECO:0000259" key="2">
    <source>
        <dbReference type="SMART" id="SM00900"/>
    </source>
</evidence>
<dbReference type="HOGENOM" id="CLU_096350_0_1_12"/>
<evidence type="ECO:0000313" key="3">
    <source>
        <dbReference type="EMBL" id="ADY12961.1"/>
    </source>
</evidence>
<sequence>MPKGAIIVLVVVAGLILLIIAGRLAFKRVEQNLEGLKQLALVTPTVSTLKEGTYEGNFATFPVKVKIEATLKEGTIANLTLIEHRSGQGQPAEAILTSVLTEQKLDVDTISGATYSSIVILKAIEDALKKAQ</sequence>
<keyword evidence="4" id="KW-1185">Reference proteome</keyword>
<dbReference type="GO" id="GO:0010181">
    <property type="term" value="F:FMN binding"/>
    <property type="evidence" value="ECO:0007669"/>
    <property type="project" value="InterPro"/>
</dbReference>
<feature type="transmembrane region" description="Helical" evidence="1">
    <location>
        <begin position="6"/>
        <end position="26"/>
    </location>
</feature>
<feature type="domain" description="FMN-binding" evidence="2">
    <location>
        <begin position="53"/>
        <end position="131"/>
    </location>
</feature>
<dbReference type="KEGG" id="sbu:SpiBuddy_1136"/>
<keyword evidence="1" id="KW-0812">Transmembrane</keyword>
<dbReference type="AlphaFoldDB" id="F0RVG9"/>
<protein>
    <submittedName>
        <fullName evidence="3">FMN-binding domain protein</fullName>
    </submittedName>
</protein>
<gene>
    <name evidence="3" type="ordered locus">SpiBuddy_1136</name>
</gene>
<dbReference type="Gene3D" id="3.90.1010.20">
    <property type="match status" value="1"/>
</dbReference>
<dbReference type="Pfam" id="PF04205">
    <property type="entry name" value="FMN_bind"/>
    <property type="match status" value="1"/>
</dbReference>
<dbReference type="RefSeq" id="WP_013606812.1">
    <property type="nucleotide sequence ID" value="NC_015152.1"/>
</dbReference>
<dbReference type="STRING" id="158189.SpiBuddy_1136"/>
<dbReference type="Proteomes" id="UP000008466">
    <property type="component" value="Chromosome"/>
</dbReference>
<evidence type="ECO:0000256" key="1">
    <source>
        <dbReference type="SAM" id="Phobius"/>
    </source>
</evidence>
<dbReference type="SMART" id="SM00900">
    <property type="entry name" value="FMN_bind"/>
    <property type="match status" value="1"/>
</dbReference>